<reference evidence="1 2" key="2">
    <citation type="journal article" date="2011" name="PLoS Genet.">
        <title>Parallel evolution of a type IV secretion system in radiating lineages of the host-restricted bacterial pathogen Bartonella.</title>
        <authorList>
            <person name="Engel P."/>
            <person name="Salzburger W."/>
            <person name="Liesch M."/>
            <person name="Chang C.C."/>
            <person name="Maruyama S."/>
            <person name="Lanz C."/>
            <person name="Calteau A."/>
            <person name="Lajus A."/>
            <person name="Medigue C."/>
            <person name="Schuster S.C."/>
            <person name="Dehio C."/>
        </authorList>
    </citation>
    <scope>NUCLEOTIDE SEQUENCE [LARGE SCALE GENOMIC DNA]</scope>
    <source>
        <strain evidence="2">CIP 104772 / 73</strain>
    </source>
</reference>
<evidence type="ECO:0000313" key="2">
    <source>
        <dbReference type="Proteomes" id="UP000009101"/>
    </source>
</evidence>
<dbReference type="AlphaFoldDB" id="E6YH52"/>
<sequence>MYHRQTYKYNNLKENSYLTNRDRIAKWTNPLLMKQMQHSPTLLP</sequence>
<dbReference type="Proteomes" id="UP000009101">
    <property type="component" value="Chromosome"/>
</dbReference>
<evidence type="ECO:0000313" key="1">
    <source>
        <dbReference type="EMBL" id="CBI76190.1"/>
    </source>
</evidence>
<keyword evidence="2" id="KW-1185">Reference proteome</keyword>
<protein>
    <submittedName>
        <fullName evidence="1">Uncharacterized protein</fullName>
    </submittedName>
</protein>
<dbReference type="EMBL" id="FN645454">
    <property type="protein sequence ID" value="CBI76190.1"/>
    <property type="molecule type" value="Genomic_DNA"/>
</dbReference>
<proteinExistence type="predicted"/>
<dbReference type="KEGG" id="bcd:BARCL_0509"/>
<gene>
    <name evidence="1" type="ordered locus">BARCL_0509</name>
</gene>
<organism evidence="1 2">
    <name type="scientific">Bartonella clarridgeiae (strain CCUG 45776 / CIP 104772 / 73)</name>
    <dbReference type="NCBI Taxonomy" id="696125"/>
    <lineage>
        <taxon>Bacteria</taxon>
        <taxon>Pseudomonadati</taxon>
        <taxon>Pseudomonadota</taxon>
        <taxon>Alphaproteobacteria</taxon>
        <taxon>Hyphomicrobiales</taxon>
        <taxon>Bartonellaceae</taxon>
        <taxon>Bartonella</taxon>
    </lineage>
</organism>
<accession>E6YH52</accession>
<reference evidence="2" key="1">
    <citation type="submission" date="2009-11" db="EMBL/GenBank/DDBJ databases">
        <title>Genome sequencing of Bartonella species and comparative genomics.</title>
        <authorList>
            <person name="Engel P."/>
            <person name="Salzburger W."/>
            <person name="Marius L."/>
            <person name="Chao-Chin C."/>
            <person name="Soichi M."/>
            <person name="Christa L."/>
            <person name="Alexandra C."/>
            <person name="Aurelie L."/>
            <person name="Claudine M."/>
            <person name="Stephan S.C."/>
            <person name="Christoph D."/>
        </authorList>
    </citation>
    <scope>NUCLEOTIDE SEQUENCE [LARGE SCALE GENOMIC DNA]</scope>
    <source>
        <strain evidence="2">CIP 104772 / 73</strain>
    </source>
</reference>
<name>E6YH52_BARC7</name>
<dbReference type="HOGENOM" id="CLU_3212895_0_0_5"/>